<gene>
    <name evidence="14" type="ORF">A8806_103132</name>
</gene>
<comment type="function">
    <text evidence="1">Site-specific tyrosine recombinase, which acts by catalyzing the cutting and rejoining of the recombining DNA molecules.</text>
</comment>
<accession>A0A2Y9BAG7</accession>
<evidence type="ECO:0000313" key="15">
    <source>
        <dbReference type="Proteomes" id="UP000245845"/>
    </source>
</evidence>
<feature type="domain" description="Tyr recombinase" evidence="12">
    <location>
        <begin position="151"/>
        <end position="348"/>
    </location>
</feature>
<dbReference type="Pfam" id="PF00589">
    <property type="entry name" value="Phage_integrase"/>
    <property type="match status" value="1"/>
</dbReference>
<evidence type="ECO:0000313" key="14">
    <source>
        <dbReference type="EMBL" id="PWJ30728.1"/>
    </source>
</evidence>
<keyword evidence="9" id="KW-0233">DNA recombination</keyword>
<dbReference type="GO" id="GO:0005737">
    <property type="term" value="C:cytoplasm"/>
    <property type="evidence" value="ECO:0007669"/>
    <property type="project" value="UniProtKB-SubCell"/>
</dbReference>
<evidence type="ECO:0000256" key="7">
    <source>
        <dbReference type="ARBA" id="ARBA00022908"/>
    </source>
</evidence>
<dbReference type="Gene3D" id="1.10.150.130">
    <property type="match status" value="1"/>
</dbReference>
<dbReference type="EMBL" id="QGDL01000003">
    <property type="protein sequence ID" value="PWJ30728.1"/>
    <property type="molecule type" value="Genomic_DNA"/>
</dbReference>
<organism evidence="14 15">
    <name type="scientific">Faecalicatena orotica</name>
    <dbReference type="NCBI Taxonomy" id="1544"/>
    <lineage>
        <taxon>Bacteria</taxon>
        <taxon>Bacillati</taxon>
        <taxon>Bacillota</taxon>
        <taxon>Clostridia</taxon>
        <taxon>Lachnospirales</taxon>
        <taxon>Lachnospiraceae</taxon>
        <taxon>Faecalicatena</taxon>
    </lineage>
</organism>
<protein>
    <submittedName>
        <fullName evidence="14">Site-specific recombinase XerD</fullName>
    </submittedName>
</protein>
<dbReference type="Gene3D" id="1.10.443.10">
    <property type="entry name" value="Intergrase catalytic core"/>
    <property type="match status" value="1"/>
</dbReference>
<keyword evidence="4" id="KW-0963">Cytoplasm</keyword>
<keyword evidence="8 11" id="KW-0238">DNA-binding</keyword>
<dbReference type="RefSeq" id="WP_109730365.1">
    <property type="nucleotide sequence ID" value="NZ_BAAACK010000004.1"/>
</dbReference>
<name>A0A2Y9BAG7_9FIRM</name>
<dbReference type="Pfam" id="PF02899">
    <property type="entry name" value="Phage_int_SAM_1"/>
    <property type="match status" value="1"/>
</dbReference>
<evidence type="ECO:0000256" key="9">
    <source>
        <dbReference type="ARBA" id="ARBA00023172"/>
    </source>
</evidence>
<evidence type="ECO:0000259" key="12">
    <source>
        <dbReference type="PROSITE" id="PS51898"/>
    </source>
</evidence>
<comment type="subcellular location">
    <subcellularLocation>
        <location evidence="2">Cytoplasm</location>
    </subcellularLocation>
</comment>
<dbReference type="InterPro" id="IPR002104">
    <property type="entry name" value="Integrase_catalytic"/>
</dbReference>
<dbReference type="InterPro" id="IPR004107">
    <property type="entry name" value="Integrase_SAM-like_N"/>
</dbReference>
<evidence type="ECO:0000256" key="11">
    <source>
        <dbReference type="PROSITE-ProRule" id="PRU01248"/>
    </source>
</evidence>
<evidence type="ECO:0000256" key="6">
    <source>
        <dbReference type="ARBA" id="ARBA00022829"/>
    </source>
</evidence>
<evidence type="ECO:0000256" key="3">
    <source>
        <dbReference type="ARBA" id="ARBA00008857"/>
    </source>
</evidence>
<dbReference type="OrthoDB" id="283809at2"/>
<dbReference type="GO" id="GO:0003677">
    <property type="term" value="F:DNA binding"/>
    <property type="evidence" value="ECO:0007669"/>
    <property type="project" value="UniProtKB-UniRule"/>
</dbReference>
<proteinExistence type="inferred from homology"/>
<evidence type="ECO:0000256" key="5">
    <source>
        <dbReference type="ARBA" id="ARBA00022618"/>
    </source>
</evidence>
<dbReference type="GO" id="GO:0051301">
    <property type="term" value="P:cell division"/>
    <property type="evidence" value="ECO:0007669"/>
    <property type="project" value="UniProtKB-KW"/>
</dbReference>
<evidence type="ECO:0000259" key="13">
    <source>
        <dbReference type="PROSITE" id="PS51900"/>
    </source>
</evidence>
<dbReference type="PANTHER" id="PTHR30349:SF77">
    <property type="entry name" value="TYROSINE RECOMBINASE XERC"/>
    <property type="match status" value="1"/>
</dbReference>
<evidence type="ECO:0000256" key="10">
    <source>
        <dbReference type="ARBA" id="ARBA00023306"/>
    </source>
</evidence>
<dbReference type="InterPro" id="IPR044068">
    <property type="entry name" value="CB"/>
</dbReference>
<dbReference type="PROSITE" id="PS51898">
    <property type="entry name" value="TYR_RECOMBINASE"/>
    <property type="match status" value="1"/>
</dbReference>
<keyword evidence="5" id="KW-0132">Cell division</keyword>
<evidence type="ECO:0000256" key="1">
    <source>
        <dbReference type="ARBA" id="ARBA00003283"/>
    </source>
</evidence>
<dbReference type="InterPro" id="IPR011010">
    <property type="entry name" value="DNA_brk_join_enz"/>
</dbReference>
<dbReference type="PROSITE" id="PS51900">
    <property type="entry name" value="CB"/>
    <property type="match status" value="1"/>
</dbReference>
<dbReference type="AlphaFoldDB" id="A0A2Y9BAG7"/>
<dbReference type="InterPro" id="IPR013762">
    <property type="entry name" value="Integrase-like_cat_sf"/>
</dbReference>
<feature type="domain" description="Core-binding (CB)" evidence="13">
    <location>
        <begin position="26"/>
        <end position="130"/>
    </location>
</feature>
<dbReference type="GO" id="GO:0006310">
    <property type="term" value="P:DNA recombination"/>
    <property type="evidence" value="ECO:0007669"/>
    <property type="project" value="UniProtKB-KW"/>
</dbReference>
<dbReference type="PANTHER" id="PTHR30349">
    <property type="entry name" value="PHAGE INTEGRASE-RELATED"/>
    <property type="match status" value="1"/>
</dbReference>
<dbReference type="SUPFAM" id="SSF56349">
    <property type="entry name" value="DNA breaking-rejoining enzymes"/>
    <property type="match status" value="1"/>
</dbReference>
<sequence>MSTQDSKTYHEQTYIDNTLRLREILKTMPPFAKDYFRAIEPKSSAKTRISYAYDIRIFFHFLMENNPVYKNYKMDQFTVKDLERIEPVDIEEYQEYLKVYKGDGNKQITNTEKGLARKMSALRSFYAYFFKHQIIDKNPTLLVDMPKLHDKAIIRLDTDEVATLLEYVEHGGDDLTGQRKVYFEKTKNRDLAILTLLLGTGIRVSECVGLDIQDVDFKNNGVKVTRKGGNEMVVYFGEEVENALKMYLYTTRKSTTALPGHENALFLSTQRRRIGVQAVENMVKKYARQITPNKKITPHKLRSTYGTALYKETGDIYLVADVLGHKDVNTTKKHYAAIDENRRRQAAGAVKLREP</sequence>
<dbReference type="InterPro" id="IPR010998">
    <property type="entry name" value="Integrase_recombinase_N"/>
</dbReference>
<reference evidence="14 15" key="1">
    <citation type="submission" date="2018-05" db="EMBL/GenBank/DDBJ databases">
        <title>The Hungate 1000. A catalogue of reference genomes from the rumen microbiome.</title>
        <authorList>
            <person name="Kelly W."/>
        </authorList>
    </citation>
    <scope>NUCLEOTIDE SEQUENCE [LARGE SCALE GENOMIC DNA]</scope>
    <source>
        <strain evidence="14 15">NLAE-zl-C242</strain>
    </source>
</reference>
<keyword evidence="6" id="KW-0159">Chromosome partition</keyword>
<keyword evidence="10" id="KW-0131">Cell cycle</keyword>
<keyword evidence="15" id="KW-1185">Reference proteome</keyword>
<dbReference type="GO" id="GO:0015074">
    <property type="term" value="P:DNA integration"/>
    <property type="evidence" value="ECO:0007669"/>
    <property type="project" value="UniProtKB-KW"/>
</dbReference>
<dbReference type="Proteomes" id="UP000245845">
    <property type="component" value="Unassembled WGS sequence"/>
</dbReference>
<comment type="similarity">
    <text evidence="3">Belongs to the 'phage' integrase family.</text>
</comment>
<evidence type="ECO:0000256" key="8">
    <source>
        <dbReference type="ARBA" id="ARBA00023125"/>
    </source>
</evidence>
<evidence type="ECO:0000256" key="4">
    <source>
        <dbReference type="ARBA" id="ARBA00022490"/>
    </source>
</evidence>
<evidence type="ECO:0000256" key="2">
    <source>
        <dbReference type="ARBA" id="ARBA00004496"/>
    </source>
</evidence>
<dbReference type="InterPro" id="IPR050090">
    <property type="entry name" value="Tyrosine_recombinase_XerCD"/>
</dbReference>
<comment type="caution">
    <text evidence="14">The sequence shown here is derived from an EMBL/GenBank/DDBJ whole genome shotgun (WGS) entry which is preliminary data.</text>
</comment>
<keyword evidence="7" id="KW-0229">DNA integration</keyword>
<dbReference type="GO" id="GO:0007059">
    <property type="term" value="P:chromosome segregation"/>
    <property type="evidence" value="ECO:0007669"/>
    <property type="project" value="UniProtKB-KW"/>
</dbReference>